<reference evidence="3" key="1">
    <citation type="journal article" date="2017" name="Plant J.">
        <title>The pomegranate (Punica granatum L.) genome and the genomics of punicalagin biosynthesis.</title>
        <authorList>
            <person name="Qin G."/>
            <person name="Xu C."/>
            <person name="Ming R."/>
            <person name="Tang H."/>
            <person name="Guyot R."/>
            <person name="Kramer E.M."/>
            <person name="Hu Y."/>
            <person name="Yi X."/>
            <person name="Qi Y."/>
            <person name="Xu X."/>
            <person name="Gao Z."/>
            <person name="Pan H."/>
            <person name="Jian J."/>
            <person name="Tian Y."/>
            <person name="Yue Z."/>
            <person name="Xu Y."/>
        </authorList>
    </citation>
    <scope>NUCLEOTIDE SEQUENCE [LARGE SCALE GENOMIC DNA]</scope>
    <source>
        <strain evidence="3">cv. Dabenzi</strain>
    </source>
</reference>
<dbReference type="PANTHER" id="PTHR36741:SF1">
    <property type="entry name" value="OS07G0100500 PROTEIN"/>
    <property type="match status" value="1"/>
</dbReference>
<name>A0A218WB12_PUNGR</name>
<gene>
    <name evidence="5" type="primary">LOC116195289</name>
    <name evidence="2" type="ORF">CDL15_Pgr025834</name>
</gene>
<dbReference type="Proteomes" id="UP000197138">
    <property type="component" value="Unassembled WGS sequence"/>
</dbReference>
<evidence type="ECO:0000313" key="4">
    <source>
        <dbReference type="Proteomes" id="UP000515151"/>
    </source>
</evidence>
<protein>
    <submittedName>
        <fullName evidence="5">Uncharacterized protein LOC116195289</fullName>
    </submittedName>
</protein>
<organism evidence="2 3">
    <name type="scientific">Punica granatum</name>
    <name type="common">Pomegranate</name>
    <dbReference type="NCBI Taxonomy" id="22663"/>
    <lineage>
        <taxon>Eukaryota</taxon>
        <taxon>Viridiplantae</taxon>
        <taxon>Streptophyta</taxon>
        <taxon>Embryophyta</taxon>
        <taxon>Tracheophyta</taxon>
        <taxon>Spermatophyta</taxon>
        <taxon>Magnoliopsida</taxon>
        <taxon>eudicotyledons</taxon>
        <taxon>Gunneridae</taxon>
        <taxon>Pentapetalae</taxon>
        <taxon>rosids</taxon>
        <taxon>malvids</taxon>
        <taxon>Myrtales</taxon>
        <taxon>Lythraceae</taxon>
        <taxon>Punica</taxon>
    </lineage>
</organism>
<reference evidence="5" key="4">
    <citation type="submission" date="2025-04" db="UniProtKB">
        <authorList>
            <consortium name="RefSeq"/>
        </authorList>
    </citation>
    <scope>IDENTIFICATION</scope>
    <source>
        <tissue evidence="5">Leaf</tissue>
    </source>
</reference>
<keyword evidence="4" id="KW-1185">Reference proteome</keyword>
<feature type="region of interest" description="Disordered" evidence="1">
    <location>
        <begin position="638"/>
        <end position="670"/>
    </location>
</feature>
<dbReference type="PANTHER" id="PTHR36741">
    <property type="entry name" value="OS07G0100500 PROTEIN"/>
    <property type="match status" value="1"/>
</dbReference>
<reference evidence="2" key="2">
    <citation type="submission" date="2017-06" db="EMBL/GenBank/DDBJ databases">
        <title>The pomegranate genome and the genomics of punicalagin biosynthesis.</title>
        <authorList>
            <person name="Xu C."/>
        </authorList>
    </citation>
    <scope>NUCLEOTIDE SEQUENCE [LARGE SCALE GENOMIC DNA]</scope>
    <source>
        <tissue evidence="2">Fresh leaf</tissue>
    </source>
</reference>
<dbReference type="EMBL" id="MTKT01004810">
    <property type="protein sequence ID" value="OWM69985.1"/>
    <property type="molecule type" value="Genomic_DNA"/>
</dbReference>
<evidence type="ECO:0000313" key="5">
    <source>
        <dbReference type="RefSeq" id="XP_031380225.1"/>
    </source>
</evidence>
<dbReference type="RefSeq" id="XP_031380225.1">
    <property type="nucleotide sequence ID" value="XM_031524365.1"/>
</dbReference>
<proteinExistence type="predicted"/>
<sequence length="670" mass="70892">MANGGCEREDIDRRVDRSDAGESEDFPSAVGSGASAGASRGEIGLAERLAEALVEDGDGDLLLQQSNREDRVLQWLQALDMQVIGACRADERLKPLLKLNASSGLAEDRLLAHLSQHFEPAEVGMLARCFCMPLVSIRVGKINKQGALLCPAPTRGNLNLTLLPTSDLRLSYVGDDGQMERIVTLSNNYESSAVTIEEISQDTSGRSFVIKIPDGRAFFWCSEKSKLSGVELLGKMKDLLCRRPSVAELTGIDESRLECFATYIRAYLMGSAVCNTQASVSISPAVSTVTTLGSMSKNAQSSSASASKPLPSLSASSQATKVNSLYQGSLSPRISSFKEAVPRSFLCSRSSVTREKLKKRVEYTLTAVDDSSTASQLPPGTPNSKTGDIVKSEGHIINPFSPGFLESLGKLTIPPSLSSVSQVPFTAQPIFSPYYCWCPPGASTSQRSLSAPNLLSPANDSILPPPSLLQPAPSAPSINLADLPPFDFPAFLPDPLVCLPKPASQQIPTFTPLICDPIVHVPVIDVCSAGQGYLVSAGPTVSTNISPLHPKLMNPLIPETDSMVEEGARKTLRLLLSRSGPTNPPFMGVLPLPAVLGDEKPSGGAIVSGSRGLYCGTRDVDAIIASSFATMGLITKPESKGCGDDSCSDDDNVKEDGNAGLCDVTKGSST</sequence>
<dbReference type="AlphaFoldDB" id="A0A218WB12"/>
<dbReference type="OrthoDB" id="1921521at2759"/>
<accession>A0A218WB12</accession>
<reference evidence="4" key="3">
    <citation type="journal article" date="2020" name="Plant Biotechnol. J.">
        <title>The pomegranate (Punica granatum L.) draft genome dissects genetic divergence between soft- and hard-seeded cultivars.</title>
        <authorList>
            <person name="Luo X."/>
            <person name="Li H."/>
            <person name="Wu Z."/>
            <person name="Yao W."/>
            <person name="Zhao P."/>
            <person name="Cao D."/>
            <person name="Yu H."/>
            <person name="Li K."/>
            <person name="Poudel K."/>
            <person name="Zhao D."/>
            <person name="Zhang F."/>
            <person name="Xia X."/>
            <person name="Chen L."/>
            <person name="Wang Q."/>
            <person name="Jing D."/>
            <person name="Cao S."/>
        </authorList>
    </citation>
    <scope>NUCLEOTIDE SEQUENCE [LARGE SCALE GENOMIC DNA]</scope>
</reference>
<dbReference type="Proteomes" id="UP000515151">
    <property type="component" value="Chromosome 2"/>
</dbReference>
<evidence type="ECO:0000313" key="2">
    <source>
        <dbReference type="EMBL" id="OWM69985.1"/>
    </source>
</evidence>
<evidence type="ECO:0000313" key="3">
    <source>
        <dbReference type="Proteomes" id="UP000197138"/>
    </source>
</evidence>
<feature type="region of interest" description="Disordered" evidence="1">
    <location>
        <begin position="1"/>
        <end position="38"/>
    </location>
</feature>
<feature type="compositionally biased region" description="Basic and acidic residues" evidence="1">
    <location>
        <begin position="1"/>
        <end position="20"/>
    </location>
</feature>
<evidence type="ECO:0000256" key="1">
    <source>
        <dbReference type="SAM" id="MobiDB-lite"/>
    </source>
</evidence>
<feature type="compositionally biased region" description="Low complexity" evidence="1">
    <location>
        <begin position="28"/>
        <end position="38"/>
    </location>
</feature>
<dbReference type="GeneID" id="116195289"/>